<evidence type="ECO:0000256" key="1">
    <source>
        <dbReference type="SAM" id="MobiDB-lite"/>
    </source>
</evidence>
<keyword evidence="3" id="KW-1185">Reference proteome</keyword>
<protein>
    <submittedName>
        <fullName evidence="2">Uncharacterized protein</fullName>
    </submittedName>
</protein>
<reference evidence="2 3" key="1">
    <citation type="journal article" date="2021" name="Hortic Res">
        <title>Chromosome-scale assembly of the Dendrobium chrysotoxum genome enhances the understanding of orchid evolution.</title>
        <authorList>
            <person name="Zhang Y."/>
            <person name="Zhang G.Q."/>
            <person name="Zhang D."/>
            <person name="Liu X.D."/>
            <person name="Xu X.Y."/>
            <person name="Sun W.H."/>
            <person name="Yu X."/>
            <person name="Zhu X."/>
            <person name="Wang Z.W."/>
            <person name="Zhao X."/>
            <person name="Zhong W.Y."/>
            <person name="Chen H."/>
            <person name="Yin W.L."/>
            <person name="Huang T."/>
            <person name="Niu S.C."/>
            <person name="Liu Z.J."/>
        </authorList>
    </citation>
    <scope>NUCLEOTIDE SEQUENCE [LARGE SCALE GENOMIC DNA]</scope>
    <source>
        <strain evidence="2">Lindl</strain>
    </source>
</reference>
<proteinExistence type="predicted"/>
<comment type="caution">
    <text evidence="2">The sequence shown here is derived from an EMBL/GenBank/DDBJ whole genome shotgun (WGS) entry which is preliminary data.</text>
</comment>
<evidence type="ECO:0000313" key="3">
    <source>
        <dbReference type="Proteomes" id="UP000775213"/>
    </source>
</evidence>
<dbReference type="AlphaFoldDB" id="A0AAV7HLJ7"/>
<accession>A0AAV7HLJ7</accession>
<feature type="region of interest" description="Disordered" evidence="1">
    <location>
        <begin position="1"/>
        <end position="32"/>
    </location>
</feature>
<evidence type="ECO:0000313" key="2">
    <source>
        <dbReference type="EMBL" id="KAH0469521.1"/>
    </source>
</evidence>
<gene>
    <name evidence="2" type="ORF">IEQ34_001079</name>
</gene>
<dbReference type="Proteomes" id="UP000775213">
    <property type="component" value="Unassembled WGS sequence"/>
</dbReference>
<feature type="compositionally biased region" description="Low complexity" evidence="1">
    <location>
        <begin position="18"/>
        <end position="32"/>
    </location>
</feature>
<sequence>MIRRPSPAATVMAKDNGSRAASSARRSLGNRAQAGASIVVDVAFTGGRNPRRFSPHRARDRLCLEPRRFPSSPPLL</sequence>
<dbReference type="EMBL" id="JAGFBR010000002">
    <property type="protein sequence ID" value="KAH0469521.1"/>
    <property type="molecule type" value="Genomic_DNA"/>
</dbReference>
<organism evidence="2 3">
    <name type="scientific">Dendrobium chrysotoxum</name>
    <name type="common">Orchid</name>
    <dbReference type="NCBI Taxonomy" id="161865"/>
    <lineage>
        <taxon>Eukaryota</taxon>
        <taxon>Viridiplantae</taxon>
        <taxon>Streptophyta</taxon>
        <taxon>Embryophyta</taxon>
        <taxon>Tracheophyta</taxon>
        <taxon>Spermatophyta</taxon>
        <taxon>Magnoliopsida</taxon>
        <taxon>Liliopsida</taxon>
        <taxon>Asparagales</taxon>
        <taxon>Orchidaceae</taxon>
        <taxon>Epidendroideae</taxon>
        <taxon>Malaxideae</taxon>
        <taxon>Dendrobiinae</taxon>
        <taxon>Dendrobium</taxon>
    </lineage>
</organism>
<name>A0AAV7HLJ7_DENCH</name>